<dbReference type="InterPro" id="IPR009365">
    <property type="entry name" value="Nucleo_LEF-12"/>
</dbReference>
<dbReference type="KEGG" id="vg:5141892"/>
<dbReference type="EMBL" id="DQ504428">
    <property type="protein sequence ID" value="ABF47377.1"/>
    <property type="molecule type" value="Genomic_DNA"/>
</dbReference>
<sequence>MSDIECSKIKITVVDNEAFNLRYNYIQHFIDFMIQVVDEMVEMQQIEKHEAHSLCLTDDTAAWLCGRVETAHFVSFRLKSALFTNSCLLSGFDSGFEQKLLGDSWTHLTYYNTSFDLENQVAIRLIISRMHLDTPLEMSNPCPQLAYFVRVSDKRVTTRDCDCFRLQTLQKSIKWMDMIFDLQPYDENNSYHKMLVLQTELIESMHDDNIVSIVCRHKN</sequence>
<protein>
    <submittedName>
        <fullName evidence="1">LEF-12</fullName>
    </submittedName>
</protein>
<name>Q0N466_9ABAC</name>
<evidence type="ECO:0000313" key="1">
    <source>
        <dbReference type="EMBL" id="ABF47377.1"/>
    </source>
</evidence>
<accession>Q0N466</accession>
<dbReference type="Pfam" id="PF06256">
    <property type="entry name" value="Nucleo_LEF-12"/>
    <property type="match status" value="1"/>
</dbReference>
<proteinExistence type="predicted"/>
<dbReference type="GeneID" id="5141892"/>
<dbReference type="OrthoDB" id="11297at10239"/>
<organism evidence="1 2">
    <name type="scientific">Clanis bilineata nucleopolyhedrovirus</name>
    <dbReference type="NCBI Taxonomy" id="1307957"/>
    <lineage>
        <taxon>Viruses</taxon>
        <taxon>Viruses incertae sedis</taxon>
        <taxon>Naldaviricetes</taxon>
        <taxon>Lefavirales</taxon>
        <taxon>Baculoviridae</taxon>
        <taxon>Alphabaculovirus</taxon>
        <taxon>Alphabaculovirus clabilineatae</taxon>
    </lineage>
</organism>
<evidence type="ECO:0000313" key="2">
    <source>
        <dbReference type="Proteomes" id="UP000214353"/>
    </source>
</evidence>
<keyword evidence="2" id="KW-1185">Reference proteome</keyword>
<reference evidence="1 2" key="1">
    <citation type="journal article" date="2009" name="BMC Genomics">
        <title>Genomic sequence, organization and characteristics of a new nucleopolyhedrovirus isolated from Clanis bilineata larva.</title>
        <authorList>
            <person name="Zhu S.Y."/>
            <person name="Yi J.P."/>
            <person name="Shen W.D."/>
            <person name="Wang L.Q."/>
            <person name="He H.G."/>
            <person name="Wang Y."/>
            <person name="Li B."/>
            <person name="Wang W.B."/>
        </authorList>
    </citation>
    <scope>NUCLEOTIDE SEQUENCE [LARGE SCALE GENOMIC DNA]</scope>
    <source>
        <strain evidence="1">DZ1</strain>
    </source>
</reference>
<dbReference type="Proteomes" id="UP000214353">
    <property type="component" value="Segment"/>
</dbReference>
<dbReference type="RefSeq" id="YP_717572.1">
    <property type="nucleotide sequence ID" value="NC_008293.1"/>
</dbReference>